<accession>A0AAD2AAX0</accession>
<organism evidence="3 4">
    <name type="scientific">Fraxinus pennsylvanica</name>
    <dbReference type="NCBI Taxonomy" id="56036"/>
    <lineage>
        <taxon>Eukaryota</taxon>
        <taxon>Viridiplantae</taxon>
        <taxon>Streptophyta</taxon>
        <taxon>Embryophyta</taxon>
        <taxon>Tracheophyta</taxon>
        <taxon>Spermatophyta</taxon>
        <taxon>Magnoliopsida</taxon>
        <taxon>eudicotyledons</taxon>
        <taxon>Gunneridae</taxon>
        <taxon>Pentapetalae</taxon>
        <taxon>asterids</taxon>
        <taxon>lamiids</taxon>
        <taxon>Lamiales</taxon>
        <taxon>Oleaceae</taxon>
        <taxon>Oleeae</taxon>
        <taxon>Fraxinus</taxon>
    </lineage>
</organism>
<proteinExistence type="predicted"/>
<dbReference type="PANTHER" id="PTHR38389:SF1">
    <property type="entry name" value="DNA-DIRECTED RNA POLYMERASE SUBUNIT BETA"/>
    <property type="match status" value="1"/>
</dbReference>
<dbReference type="Pfam" id="PF25397">
    <property type="entry name" value="DUF7887"/>
    <property type="match status" value="1"/>
</dbReference>
<dbReference type="PANTHER" id="PTHR38389">
    <property type="entry name" value="DNA-DIRECTED RNA POLYMERASE SUBUNIT BETA"/>
    <property type="match status" value="1"/>
</dbReference>
<keyword evidence="1" id="KW-1133">Transmembrane helix</keyword>
<evidence type="ECO:0000256" key="1">
    <source>
        <dbReference type="SAM" id="Phobius"/>
    </source>
</evidence>
<dbReference type="AlphaFoldDB" id="A0AAD2AAX0"/>
<evidence type="ECO:0000259" key="2">
    <source>
        <dbReference type="Pfam" id="PF25397"/>
    </source>
</evidence>
<feature type="domain" description="DUF7887" evidence="2">
    <location>
        <begin position="51"/>
        <end position="111"/>
    </location>
</feature>
<keyword evidence="1" id="KW-0812">Transmembrane</keyword>
<protein>
    <recommendedName>
        <fullName evidence="2">DUF7887 domain-containing protein</fullName>
    </recommendedName>
</protein>
<keyword evidence="4" id="KW-1185">Reference proteome</keyword>
<evidence type="ECO:0000313" key="3">
    <source>
        <dbReference type="EMBL" id="CAI9783006.1"/>
    </source>
</evidence>
<dbReference type="EMBL" id="OU503054">
    <property type="protein sequence ID" value="CAI9783006.1"/>
    <property type="molecule type" value="Genomic_DNA"/>
</dbReference>
<feature type="transmembrane region" description="Helical" evidence="1">
    <location>
        <begin position="92"/>
        <end position="109"/>
    </location>
</feature>
<gene>
    <name evidence="3" type="ORF">FPE_LOCUS30436</name>
</gene>
<keyword evidence="1" id="KW-0472">Membrane</keyword>
<evidence type="ECO:0000313" key="4">
    <source>
        <dbReference type="Proteomes" id="UP000834106"/>
    </source>
</evidence>
<feature type="transmembrane region" description="Helical" evidence="1">
    <location>
        <begin position="54"/>
        <end position="72"/>
    </location>
</feature>
<sequence>MLIVETSFVCTITFSSTKHEKTIKCCSKKKFLSEKSRKQNKPRIFPFKFSTNKILLQSAVGVFALGFIDAGYSGDWSRIGVISKHTEDLLKLTAFFVVPFCLFLIFSFSEKVEK</sequence>
<dbReference type="Proteomes" id="UP000834106">
    <property type="component" value="Chromosome 19"/>
</dbReference>
<reference evidence="3" key="1">
    <citation type="submission" date="2023-05" db="EMBL/GenBank/DDBJ databases">
        <authorList>
            <person name="Huff M."/>
        </authorList>
    </citation>
    <scope>NUCLEOTIDE SEQUENCE</scope>
</reference>
<dbReference type="InterPro" id="IPR057209">
    <property type="entry name" value="DUF7887"/>
</dbReference>
<name>A0AAD2AAX0_9LAMI</name>